<dbReference type="InterPro" id="IPR021099">
    <property type="entry name" value="PORR_domain"/>
</dbReference>
<feature type="domain" description="PORR" evidence="1">
    <location>
        <begin position="49"/>
        <end position="376"/>
    </location>
</feature>
<proteinExistence type="predicted"/>
<gene>
    <name evidence="2" type="ORF">AQUCO_07200074v1</name>
</gene>
<evidence type="ECO:0000259" key="1">
    <source>
        <dbReference type="Pfam" id="PF11955"/>
    </source>
</evidence>
<keyword evidence="3" id="KW-1185">Reference proteome</keyword>
<dbReference type="EMBL" id="KZ305089">
    <property type="protein sequence ID" value="PIA28176.1"/>
    <property type="molecule type" value="Genomic_DNA"/>
</dbReference>
<dbReference type="OrthoDB" id="627307at2759"/>
<dbReference type="FunCoup" id="A0A2G5CA70">
    <property type="interactions" value="403"/>
</dbReference>
<evidence type="ECO:0000313" key="3">
    <source>
        <dbReference type="Proteomes" id="UP000230069"/>
    </source>
</evidence>
<dbReference type="STRING" id="218851.A0A2G5CA70"/>
<reference evidence="2 3" key="1">
    <citation type="submission" date="2017-09" db="EMBL/GenBank/DDBJ databases">
        <title>WGS assembly of Aquilegia coerulea Goldsmith.</title>
        <authorList>
            <person name="Hodges S."/>
            <person name="Kramer E."/>
            <person name="Nordborg M."/>
            <person name="Tomkins J."/>
            <person name="Borevitz J."/>
            <person name="Derieg N."/>
            <person name="Yan J."/>
            <person name="Mihaltcheva S."/>
            <person name="Hayes R.D."/>
            <person name="Rokhsar D."/>
        </authorList>
    </citation>
    <scope>NUCLEOTIDE SEQUENCE [LARGE SCALE GENOMIC DNA]</scope>
    <source>
        <strain evidence="3">cv. Goldsmith</strain>
    </source>
</reference>
<dbReference type="Proteomes" id="UP000230069">
    <property type="component" value="Unassembled WGS sequence"/>
</dbReference>
<sequence length="415" mass="48906">MLIRRTNIRIRTLKDINLSIPKPLLLLQEIPIYNYTQKSNYVDVKMKWKKDSYYDSIETIYKSQELKPIISLKNCIAEEQEGCIPISAVSKRGLVFDVPVKKVIKFLRYYPSIFEEFTGPQYNLPWFKLTPEAIDLHREELSVYENYRVDILERLRKFILMSEEKKLPWKVIRGMQWYLGLPDEFLKDPESNLDSSFKVVEMEDGLWGLSVETDEKKLSLLQKNVVKRSGEYLEGSLAPVAIPLYPSKGLRLKRKISNWLDFFQGLPYVSPYEDFQHLNRSSDVYEKRVVGVFHELLGLFVDHSAERKKLFCLRPYLGLPQKFYKAFERHPHVFYLSLKNKTCTVILKEAYNDDATMETHPLLNVREKYIRLMKKSDTILKRRRQKNQSTEHGKIIADVDTFCEVEDKAEIPVSL</sequence>
<name>A0A2G5CA70_AQUCA</name>
<accession>A0A2G5CA70</accession>
<dbReference type="GO" id="GO:0003723">
    <property type="term" value="F:RNA binding"/>
    <property type="evidence" value="ECO:0007669"/>
    <property type="project" value="InterPro"/>
</dbReference>
<organism evidence="2 3">
    <name type="scientific">Aquilegia coerulea</name>
    <name type="common">Rocky mountain columbine</name>
    <dbReference type="NCBI Taxonomy" id="218851"/>
    <lineage>
        <taxon>Eukaryota</taxon>
        <taxon>Viridiplantae</taxon>
        <taxon>Streptophyta</taxon>
        <taxon>Embryophyta</taxon>
        <taxon>Tracheophyta</taxon>
        <taxon>Spermatophyta</taxon>
        <taxon>Magnoliopsida</taxon>
        <taxon>Ranunculales</taxon>
        <taxon>Ranunculaceae</taxon>
        <taxon>Thalictroideae</taxon>
        <taxon>Aquilegia</taxon>
    </lineage>
</organism>
<dbReference type="AlphaFoldDB" id="A0A2G5CA70"/>
<dbReference type="Pfam" id="PF11955">
    <property type="entry name" value="PORR"/>
    <property type="match status" value="1"/>
</dbReference>
<dbReference type="InterPro" id="IPR045040">
    <property type="entry name" value="PORR_fam"/>
</dbReference>
<evidence type="ECO:0000313" key="2">
    <source>
        <dbReference type="EMBL" id="PIA28176.1"/>
    </source>
</evidence>
<dbReference type="InParanoid" id="A0A2G5CA70"/>
<protein>
    <recommendedName>
        <fullName evidence="1">PORR domain-containing protein</fullName>
    </recommendedName>
</protein>
<dbReference type="PANTHER" id="PTHR31476">
    <property type="entry name" value="PROTEIN WHAT'S THIS FACTOR 1 HOMOLOG, CHLOROPLASTIC"/>
    <property type="match status" value="1"/>
</dbReference>
<dbReference type="PANTHER" id="PTHR31476:SF13">
    <property type="entry name" value="PROTEIN WHAT'S THIS FACTOR 9, MITOCHONDRIAL"/>
    <property type="match status" value="1"/>
</dbReference>